<reference evidence="5 6" key="2">
    <citation type="journal article" date="2010" name="Stand. Genomic Sci.">
        <title>Complete genome sequence of Sebaldella termitidis type strain (NCTC 11300).</title>
        <authorList>
            <person name="Harmon-Smith M."/>
            <person name="Celia L."/>
            <person name="Chertkov O."/>
            <person name="Lapidus A."/>
            <person name="Copeland A."/>
            <person name="Glavina Del Rio T."/>
            <person name="Nolan M."/>
            <person name="Lucas S."/>
            <person name="Tice H."/>
            <person name="Cheng J.F."/>
            <person name="Han C."/>
            <person name="Detter J.C."/>
            <person name="Bruce D."/>
            <person name="Goodwin L."/>
            <person name="Pitluck S."/>
            <person name="Pati A."/>
            <person name="Liolios K."/>
            <person name="Ivanova N."/>
            <person name="Mavromatis K."/>
            <person name="Mikhailova N."/>
            <person name="Chen A."/>
            <person name="Palaniappan K."/>
            <person name="Land M."/>
            <person name="Hauser L."/>
            <person name="Chang Y.J."/>
            <person name="Jeffries C.D."/>
            <person name="Brettin T."/>
            <person name="Goker M."/>
            <person name="Beck B."/>
            <person name="Bristow J."/>
            <person name="Eisen J.A."/>
            <person name="Markowitz V."/>
            <person name="Hugenholtz P."/>
            <person name="Kyrpides N.C."/>
            <person name="Klenk H.P."/>
            <person name="Chen F."/>
        </authorList>
    </citation>
    <scope>NUCLEOTIDE SEQUENCE [LARGE SCALE GENOMIC DNA]</scope>
    <source>
        <strain evidence="6">ATCC 33386 / NCTC 11300</strain>
    </source>
</reference>
<dbReference type="KEGG" id="str:Sterm_0086"/>
<keyword evidence="1" id="KW-0805">Transcription regulation</keyword>
<reference evidence="6" key="1">
    <citation type="submission" date="2009-09" db="EMBL/GenBank/DDBJ databases">
        <title>The complete chromosome of Sebaldella termitidis ATCC 33386.</title>
        <authorList>
            <consortium name="US DOE Joint Genome Institute (JGI-PGF)"/>
            <person name="Lucas S."/>
            <person name="Copeland A."/>
            <person name="Lapidus A."/>
            <person name="Glavina del Rio T."/>
            <person name="Dalin E."/>
            <person name="Tice H."/>
            <person name="Bruce D."/>
            <person name="Goodwin L."/>
            <person name="Pitluck S."/>
            <person name="Kyrpides N."/>
            <person name="Mavromatis K."/>
            <person name="Ivanova N."/>
            <person name="Mikhailova N."/>
            <person name="Sims D."/>
            <person name="Meincke L."/>
            <person name="Brettin T."/>
            <person name="Detter J.C."/>
            <person name="Han C."/>
            <person name="Larimer F."/>
            <person name="Land M."/>
            <person name="Hauser L."/>
            <person name="Markowitz V."/>
            <person name="Cheng J.F."/>
            <person name="Hugenholtz P."/>
            <person name="Woyke T."/>
            <person name="Wu D."/>
            <person name="Eisen J.A."/>
        </authorList>
    </citation>
    <scope>NUCLEOTIDE SEQUENCE [LARGE SCALE GENOMIC DNA]</scope>
    <source>
        <strain evidence="6">ATCC 33386 / NCTC 11300</strain>
    </source>
</reference>
<dbReference type="GO" id="GO:0003700">
    <property type="term" value="F:DNA-binding transcription factor activity"/>
    <property type="evidence" value="ECO:0007669"/>
    <property type="project" value="InterPro"/>
</dbReference>
<name>D1AJR4_SEBTE</name>
<evidence type="ECO:0000313" key="5">
    <source>
        <dbReference type="EMBL" id="ACZ06971.1"/>
    </source>
</evidence>
<dbReference type="GO" id="GO:0043565">
    <property type="term" value="F:sequence-specific DNA binding"/>
    <property type="evidence" value="ECO:0007669"/>
    <property type="project" value="InterPro"/>
</dbReference>
<dbReference type="InterPro" id="IPR018062">
    <property type="entry name" value="HTH_AraC-typ_CS"/>
</dbReference>
<sequence length="313" mass="35600">MDNTKRVNMVLDYIEQQLCHELDEEAVSRIACCSFQQFLRIFSYMTGISLHEYIRRRKLSAAAEELVKNRRNILDTAVSYGYDTHSGFSRAFKMHHNATPTEIIEGIKEPQLFERLFFLSPSSAENKTYRIEKGDLKMAKLTNIGFKSFGPYRLIGRAVDTKLMSNDIAMLWGKFFADGSFHSLLDLCRNKENLTELPDGVAGIMHNFGEGGSIRYLAGIIFSSAAEVPEGFDSFELPAGIIAESQITGEEYEIYSQGHELTVSAIESSGYIIDRENFYQCEAYTDERFSNPKKDGETILTLDYYIPVLEKKK</sequence>
<dbReference type="eggNOG" id="COG3708">
    <property type="taxonomic scope" value="Bacteria"/>
</dbReference>
<dbReference type="Gene3D" id="3.20.80.10">
    <property type="entry name" value="Regulatory factor, effector binding domain"/>
    <property type="match status" value="1"/>
</dbReference>
<dbReference type="Pfam" id="PF12833">
    <property type="entry name" value="HTH_18"/>
    <property type="match status" value="1"/>
</dbReference>
<evidence type="ECO:0000256" key="1">
    <source>
        <dbReference type="ARBA" id="ARBA00023015"/>
    </source>
</evidence>
<gene>
    <name evidence="5" type="ordered locus">Sterm_0086</name>
</gene>
<dbReference type="STRING" id="526218.Sterm_0086"/>
<dbReference type="eggNOG" id="COG2207">
    <property type="taxonomic scope" value="Bacteria"/>
</dbReference>
<dbReference type="Proteomes" id="UP000000845">
    <property type="component" value="Chromosome"/>
</dbReference>
<dbReference type="InterPro" id="IPR010499">
    <property type="entry name" value="AraC_E-bd"/>
</dbReference>
<keyword evidence="6" id="KW-1185">Reference proteome</keyword>
<dbReference type="EMBL" id="CP001739">
    <property type="protein sequence ID" value="ACZ06971.1"/>
    <property type="molecule type" value="Genomic_DNA"/>
</dbReference>
<evidence type="ECO:0000313" key="6">
    <source>
        <dbReference type="Proteomes" id="UP000000845"/>
    </source>
</evidence>
<dbReference type="SUPFAM" id="SSF55136">
    <property type="entry name" value="Probable bacterial effector-binding domain"/>
    <property type="match status" value="1"/>
</dbReference>
<accession>D1AJR4</accession>
<feature type="domain" description="HTH araC/xylS-type" evidence="4">
    <location>
        <begin position="8"/>
        <end position="106"/>
    </location>
</feature>
<keyword evidence="2" id="KW-0238">DNA-binding</keyword>
<dbReference type="InterPro" id="IPR011256">
    <property type="entry name" value="Reg_factor_effector_dom_sf"/>
</dbReference>
<dbReference type="RefSeq" id="WP_012859571.1">
    <property type="nucleotide sequence ID" value="NC_013517.1"/>
</dbReference>
<dbReference type="SUPFAM" id="SSF46689">
    <property type="entry name" value="Homeodomain-like"/>
    <property type="match status" value="2"/>
</dbReference>
<dbReference type="InterPro" id="IPR018060">
    <property type="entry name" value="HTH_AraC"/>
</dbReference>
<dbReference type="PROSITE" id="PS00041">
    <property type="entry name" value="HTH_ARAC_FAMILY_1"/>
    <property type="match status" value="1"/>
</dbReference>
<dbReference type="PROSITE" id="PS01124">
    <property type="entry name" value="HTH_ARAC_FAMILY_2"/>
    <property type="match status" value="1"/>
</dbReference>
<dbReference type="Pfam" id="PF06445">
    <property type="entry name" value="GyrI-like"/>
    <property type="match status" value="1"/>
</dbReference>
<proteinExistence type="predicted"/>
<dbReference type="AlphaFoldDB" id="D1AJR4"/>
<protein>
    <submittedName>
        <fullName evidence="5">Transcriptional regulator, AraC family</fullName>
    </submittedName>
</protein>
<dbReference type="SMART" id="SM00871">
    <property type="entry name" value="AraC_E_bind"/>
    <property type="match status" value="1"/>
</dbReference>
<organism evidence="5 6">
    <name type="scientific">Sebaldella termitidis (strain ATCC 33386 / NCTC 11300)</name>
    <dbReference type="NCBI Taxonomy" id="526218"/>
    <lineage>
        <taxon>Bacteria</taxon>
        <taxon>Fusobacteriati</taxon>
        <taxon>Fusobacteriota</taxon>
        <taxon>Fusobacteriia</taxon>
        <taxon>Fusobacteriales</taxon>
        <taxon>Leptotrichiaceae</taxon>
        <taxon>Sebaldella</taxon>
    </lineage>
</organism>
<dbReference type="HOGENOM" id="CLU_000445_81_1_0"/>
<dbReference type="SMART" id="SM00342">
    <property type="entry name" value="HTH_ARAC"/>
    <property type="match status" value="1"/>
</dbReference>
<evidence type="ECO:0000256" key="2">
    <source>
        <dbReference type="ARBA" id="ARBA00023125"/>
    </source>
</evidence>
<dbReference type="PANTHER" id="PTHR47504:SF5">
    <property type="entry name" value="RIGHT ORIGIN-BINDING PROTEIN"/>
    <property type="match status" value="1"/>
</dbReference>
<evidence type="ECO:0000256" key="3">
    <source>
        <dbReference type="ARBA" id="ARBA00023163"/>
    </source>
</evidence>
<dbReference type="InterPro" id="IPR009057">
    <property type="entry name" value="Homeodomain-like_sf"/>
</dbReference>
<dbReference type="PANTHER" id="PTHR47504">
    <property type="entry name" value="RIGHT ORIGIN-BINDING PROTEIN"/>
    <property type="match status" value="1"/>
</dbReference>
<dbReference type="InterPro" id="IPR050959">
    <property type="entry name" value="MarA-like"/>
</dbReference>
<dbReference type="Gene3D" id="1.10.10.60">
    <property type="entry name" value="Homeodomain-like"/>
    <property type="match status" value="2"/>
</dbReference>
<evidence type="ECO:0000259" key="4">
    <source>
        <dbReference type="PROSITE" id="PS01124"/>
    </source>
</evidence>
<keyword evidence="3" id="KW-0804">Transcription</keyword>
<dbReference type="InterPro" id="IPR029442">
    <property type="entry name" value="GyrI-like"/>
</dbReference>